<gene>
    <name evidence="1" type="ORF">TH4_18860</name>
</gene>
<evidence type="ECO:0000313" key="2">
    <source>
        <dbReference type="Proteomes" id="UP000094009"/>
    </source>
</evidence>
<sequence length="277" mass="31378">MVVLPLMLVRPVAAETLTLPLPAGRETHFAFETGLLELALQYAPGDHSLEVISLEGLSQKRMFNMLDDGQVNVLLAGYSREAEADLLQIDYPLTKGLQGYRLFITREDTFEALDDVANQDDLKSVCIGSGNSWIDTLILEHAGLCVVGGPGHNLYTMLENGRFDVMHLALHELRTQSVMNLLSQHGLMVYQNLLVRYPYDFYFYVRRDSKPLHDLIEQGFQAATKNGAIDKYFQAHPGIAYATRFLQDHPDLRIIDLSNPEMTEHNSADIHRYWLEN</sequence>
<name>A0A853KWR4_9PROT</name>
<dbReference type="SUPFAM" id="SSF53850">
    <property type="entry name" value="Periplasmic binding protein-like II"/>
    <property type="match status" value="1"/>
</dbReference>
<comment type="caution">
    <text evidence="1">The sequence shown here is derived from an EMBL/GenBank/DDBJ whole genome shotgun (WGS) entry which is preliminary data.</text>
</comment>
<evidence type="ECO:0008006" key="3">
    <source>
        <dbReference type="Google" id="ProtNLM"/>
    </source>
</evidence>
<proteinExistence type="predicted"/>
<accession>A0A853KWR4</accession>
<reference evidence="1 2" key="1">
    <citation type="submission" date="2014-07" db="EMBL/GenBank/DDBJ databases">
        <title>Draft genome sequence of Thalassospira tepidiphila 1-1B.</title>
        <authorList>
            <person name="Lai Q."/>
            <person name="Shao Z."/>
        </authorList>
    </citation>
    <scope>NUCLEOTIDE SEQUENCE [LARGE SCALE GENOMIC DNA]</scope>
    <source>
        <strain evidence="1 2">MCCC 1A03514</strain>
    </source>
</reference>
<organism evidence="1 2">
    <name type="scientific">Thalassospira tepidiphila MCCC 1A03514</name>
    <dbReference type="NCBI Taxonomy" id="1177930"/>
    <lineage>
        <taxon>Bacteria</taxon>
        <taxon>Pseudomonadati</taxon>
        <taxon>Pseudomonadota</taxon>
        <taxon>Alphaproteobacteria</taxon>
        <taxon>Rhodospirillales</taxon>
        <taxon>Thalassospiraceae</taxon>
        <taxon>Thalassospira</taxon>
    </lineage>
</organism>
<dbReference type="AlphaFoldDB" id="A0A853KWR4"/>
<protein>
    <recommendedName>
        <fullName evidence="3">Solute-binding protein family 3/N-terminal domain-containing protein</fullName>
    </recommendedName>
</protein>
<dbReference type="Proteomes" id="UP000094009">
    <property type="component" value="Unassembled WGS sequence"/>
</dbReference>
<dbReference type="EMBL" id="JPVZ01000011">
    <property type="protein sequence ID" value="OAZ08108.1"/>
    <property type="molecule type" value="Genomic_DNA"/>
</dbReference>
<evidence type="ECO:0000313" key="1">
    <source>
        <dbReference type="EMBL" id="OAZ08108.1"/>
    </source>
</evidence>